<accession>A0A8C7X432</accession>
<dbReference type="Ensembl" id="ENSOSIT00000007648.1">
    <property type="protein sequence ID" value="ENSOSIP00000007165.1"/>
    <property type="gene ID" value="ENSOSIG00000004751.1"/>
</dbReference>
<dbReference type="PANTHER" id="PTHR31635:SF196">
    <property type="entry name" value="REVERSE TRANSCRIPTASE DOMAIN-CONTAINING PROTEIN-RELATED"/>
    <property type="match status" value="1"/>
</dbReference>
<feature type="domain" description="Reverse transcriptase" evidence="1">
    <location>
        <begin position="16"/>
        <end position="284"/>
    </location>
</feature>
<evidence type="ECO:0000313" key="3">
    <source>
        <dbReference type="Proteomes" id="UP000694383"/>
    </source>
</evidence>
<protein>
    <recommendedName>
        <fullName evidence="1">Reverse transcriptase domain-containing protein</fullName>
    </recommendedName>
</protein>
<dbReference type="GeneTree" id="ENSGT00940000175863"/>
<proteinExistence type="predicted"/>
<reference evidence="2" key="2">
    <citation type="submission" date="2025-09" db="UniProtKB">
        <authorList>
            <consortium name="Ensembl"/>
        </authorList>
    </citation>
    <scope>IDENTIFICATION</scope>
</reference>
<keyword evidence="3" id="KW-1185">Reference proteome</keyword>
<name>A0A8C7X432_9TELE</name>
<dbReference type="AlphaFoldDB" id="A0A8C7X432"/>
<dbReference type="SUPFAM" id="SSF56672">
    <property type="entry name" value="DNA/RNA polymerases"/>
    <property type="match status" value="1"/>
</dbReference>
<dbReference type="Pfam" id="PF00078">
    <property type="entry name" value="RVT_1"/>
    <property type="match status" value="1"/>
</dbReference>
<dbReference type="InterPro" id="IPR000477">
    <property type="entry name" value="RT_dom"/>
</dbReference>
<reference evidence="2" key="1">
    <citation type="submission" date="2025-08" db="UniProtKB">
        <authorList>
            <consortium name="Ensembl"/>
        </authorList>
    </citation>
    <scope>IDENTIFICATION</scope>
</reference>
<sequence>MFQEELVKILHRLFEYVFNGQFLLPSFCEGRIKLLFKGKGDRADLENYRPITLLNLDYKILASILAGRLRDVLPSILTSTQTYGVAGRDILDTILTLKYTVMHMEISGGFLLNVDFSKAFDRVEHGYLWRVLERFGFGERFISRLKKLYSSGVSQVKCNGLLTGHFEIGRSIRQGCPMSAMLFSLAMEPLAYMINKEAGVRGVVTPAGREVKLFQYADDTSLVLNDEASLDKFLELLGIFCKASGAVVNVGKSELMFLGNKAGMNNRWGFREASDGVKVLGVWVARDPRVATERTWTEKLKQLEKVLSLWRMRSLTFKGKVVVLNSLFFSKINYALSGLDLPDVFRTRICELASGFLWGSRANQISRHTLSRVVQRGGLRLVEIGARKSALRLKVVMRLLDEGQTHLWKDFLMSEFSSVTRLGLGVFCQDRPASAFRGLDPFSAELLAAWKKIRGYVTQNISTVPQILGQPIFHNPDIRHAGRPIQCKLLEERGCCLIKDIVVGGRLCDTTEILGRFCGGLGQGGRSRVRLIYTRVVAAFPIRWLGVGGGGGGPAPLNTAYRFTVSFGGNTRDVSTLKSRYWYRMVAALETKEPTAEAAWRPFFPGQDTSEIWWSLQGSLFPHAVWNNEFKIRHRKIYTCIVLHQINKERYVRTCPVCGEVPETLEHIFLECAVVMPFLQEVRDILKTRCAFEWTEEIEWRWAALFGVQRGRRRPGWRLADLVLAVGRYVIYRARTLRLKEGRTTDRTKLFRHILKGHLLMLYRMGPDKLLRQTSADQTLFDFDHCGLQLAF</sequence>
<organism evidence="2 3">
    <name type="scientific">Oryzias sinensis</name>
    <name type="common">Chinese medaka</name>
    <dbReference type="NCBI Taxonomy" id="183150"/>
    <lineage>
        <taxon>Eukaryota</taxon>
        <taxon>Metazoa</taxon>
        <taxon>Chordata</taxon>
        <taxon>Craniata</taxon>
        <taxon>Vertebrata</taxon>
        <taxon>Euteleostomi</taxon>
        <taxon>Actinopterygii</taxon>
        <taxon>Neopterygii</taxon>
        <taxon>Teleostei</taxon>
        <taxon>Neoteleostei</taxon>
        <taxon>Acanthomorphata</taxon>
        <taxon>Ovalentaria</taxon>
        <taxon>Atherinomorphae</taxon>
        <taxon>Beloniformes</taxon>
        <taxon>Adrianichthyidae</taxon>
        <taxon>Oryziinae</taxon>
        <taxon>Oryzias</taxon>
    </lineage>
</organism>
<evidence type="ECO:0000259" key="1">
    <source>
        <dbReference type="PROSITE" id="PS50878"/>
    </source>
</evidence>
<dbReference type="InterPro" id="IPR043502">
    <property type="entry name" value="DNA/RNA_pol_sf"/>
</dbReference>
<dbReference type="PROSITE" id="PS50878">
    <property type="entry name" value="RT_POL"/>
    <property type="match status" value="1"/>
</dbReference>
<dbReference type="CDD" id="cd01650">
    <property type="entry name" value="RT_nLTR_like"/>
    <property type="match status" value="1"/>
</dbReference>
<dbReference type="Proteomes" id="UP000694383">
    <property type="component" value="Unplaced"/>
</dbReference>
<dbReference type="PANTHER" id="PTHR31635">
    <property type="entry name" value="REVERSE TRANSCRIPTASE DOMAIN-CONTAINING PROTEIN-RELATED"/>
    <property type="match status" value="1"/>
</dbReference>
<evidence type="ECO:0000313" key="2">
    <source>
        <dbReference type="Ensembl" id="ENSOSIP00000007165.1"/>
    </source>
</evidence>